<evidence type="ECO:0000256" key="1">
    <source>
        <dbReference type="SAM" id="MobiDB-lite"/>
    </source>
</evidence>
<gene>
    <name evidence="2" type="ORF">F5891DRAFT_1192871</name>
</gene>
<accession>A0AAD4DYY0</accession>
<sequence length="456" mass="50867">MKCKGTSLGTSRPRLVKQVTGTHVAAAVLTSKPATLHQKLYGFHIEPPLVKEQEPEIPKKDVLCGQIIAFLRGEGQAESTDTDYKTFSDVSIDDCDLILEAITEDDNHQFNRYKLISYSPSSKQLVATLPTPIHENLLKPLRDAIDGALASLDIEGLGNFIVQMNSTLRGLGEAGSTEKSLGTPDALLEFHDEDGGRVQLWGTEVTFSQTRDAAIAKLQRSVTLNPHMRAVTLFDILENHRHSPPTESSDAFRKLSKKKKVVSYHKWLQKDDSPVFGPVTGFTHTWVSSLTVVVSTWLCPDDGPFDLYDHNPRYFATAVSFPPSSGLENLQHLFHRTFASLRDATISYMEEVMAEEESSVSSDNFDAEDESSVEDKSDIAEVSSEETDDSPDPFELVRAWVPPTSPIDWKAIMKQLRNAAWQTGYTHYSTYHEKLIKRTAEEAEISPRASKRAKRS</sequence>
<organism evidence="2 3">
    <name type="scientific">Suillus fuscotomentosus</name>
    <dbReference type="NCBI Taxonomy" id="1912939"/>
    <lineage>
        <taxon>Eukaryota</taxon>
        <taxon>Fungi</taxon>
        <taxon>Dikarya</taxon>
        <taxon>Basidiomycota</taxon>
        <taxon>Agaricomycotina</taxon>
        <taxon>Agaricomycetes</taxon>
        <taxon>Agaricomycetidae</taxon>
        <taxon>Boletales</taxon>
        <taxon>Suillineae</taxon>
        <taxon>Suillaceae</taxon>
        <taxon>Suillus</taxon>
    </lineage>
</organism>
<proteinExistence type="predicted"/>
<dbReference type="Proteomes" id="UP001195769">
    <property type="component" value="Unassembled WGS sequence"/>
</dbReference>
<feature type="region of interest" description="Disordered" evidence="1">
    <location>
        <begin position="357"/>
        <end position="394"/>
    </location>
</feature>
<comment type="caution">
    <text evidence="2">The sequence shown here is derived from an EMBL/GenBank/DDBJ whole genome shotgun (WGS) entry which is preliminary data.</text>
</comment>
<feature type="compositionally biased region" description="Acidic residues" evidence="1">
    <location>
        <begin position="383"/>
        <end position="392"/>
    </location>
</feature>
<evidence type="ECO:0000313" key="2">
    <source>
        <dbReference type="EMBL" id="KAG1896527.1"/>
    </source>
</evidence>
<reference evidence="2" key="1">
    <citation type="journal article" date="2020" name="New Phytol.">
        <title>Comparative genomics reveals dynamic genome evolution in host specialist ectomycorrhizal fungi.</title>
        <authorList>
            <person name="Lofgren L.A."/>
            <person name="Nguyen N.H."/>
            <person name="Vilgalys R."/>
            <person name="Ruytinx J."/>
            <person name="Liao H.L."/>
            <person name="Branco S."/>
            <person name="Kuo A."/>
            <person name="LaButti K."/>
            <person name="Lipzen A."/>
            <person name="Andreopoulos W."/>
            <person name="Pangilinan J."/>
            <person name="Riley R."/>
            <person name="Hundley H."/>
            <person name="Na H."/>
            <person name="Barry K."/>
            <person name="Grigoriev I.V."/>
            <person name="Stajich J.E."/>
            <person name="Kennedy P.G."/>
        </authorList>
    </citation>
    <scope>NUCLEOTIDE SEQUENCE</scope>
    <source>
        <strain evidence="2">FC203</strain>
    </source>
</reference>
<dbReference type="RefSeq" id="XP_041222103.1">
    <property type="nucleotide sequence ID" value="XM_041367664.1"/>
</dbReference>
<evidence type="ECO:0000313" key="3">
    <source>
        <dbReference type="Proteomes" id="UP001195769"/>
    </source>
</evidence>
<protein>
    <submittedName>
        <fullName evidence="2">Uncharacterized protein</fullName>
    </submittedName>
</protein>
<name>A0AAD4DYY0_9AGAM</name>
<dbReference type="AlphaFoldDB" id="A0AAD4DYY0"/>
<dbReference type="EMBL" id="JABBWK010000054">
    <property type="protein sequence ID" value="KAG1896527.1"/>
    <property type="molecule type" value="Genomic_DNA"/>
</dbReference>
<dbReference type="GeneID" id="64661962"/>
<keyword evidence="3" id="KW-1185">Reference proteome</keyword>